<dbReference type="InterPro" id="IPR036397">
    <property type="entry name" value="RNaseH_sf"/>
</dbReference>
<evidence type="ECO:0000256" key="3">
    <source>
        <dbReference type="SAM" id="MobiDB-lite"/>
    </source>
</evidence>
<evidence type="ECO:0000259" key="4">
    <source>
        <dbReference type="Pfam" id="PF13456"/>
    </source>
</evidence>
<reference evidence="6" key="1">
    <citation type="submission" date="2023-07" db="EMBL/GenBank/DDBJ databases">
        <title>draft genome sequence of fig (Ficus carica).</title>
        <authorList>
            <person name="Takahashi T."/>
            <person name="Nishimura K."/>
        </authorList>
    </citation>
    <scope>NUCLEOTIDE SEQUENCE</scope>
</reference>
<name>A0AA88J2M1_FICCA</name>
<feature type="compositionally biased region" description="Low complexity" evidence="3">
    <location>
        <begin position="627"/>
        <end position="646"/>
    </location>
</feature>
<dbReference type="InterPro" id="IPR027417">
    <property type="entry name" value="P-loop_NTPase"/>
</dbReference>
<proteinExistence type="predicted"/>
<dbReference type="GO" id="GO:0004523">
    <property type="term" value="F:RNA-DNA hybrid ribonuclease activity"/>
    <property type="evidence" value="ECO:0007669"/>
    <property type="project" value="InterPro"/>
</dbReference>
<dbReference type="Pfam" id="PF13966">
    <property type="entry name" value="zf-RVT"/>
    <property type="match status" value="1"/>
</dbReference>
<dbReference type="InterPro" id="IPR044730">
    <property type="entry name" value="RNase_H-like_dom_plant"/>
</dbReference>
<dbReference type="EMBL" id="BTGU01000096">
    <property type="protein sequence ID" value="GMN60172.1"/>
    <property type="molecule type" value="Genomic_DNA"/>
</dbReference>
<dbReference type="SUPFAM" id="SSF52540">
    <property type="entry name" value="P-loop containing nucleoside triphosphate hydrolases"/>
    <property type="match status" value="1"/>
</dbReference>
<protein>
    <submittedName>
        <fullName evidence="6">Uncharacterized protein</fullName>
    </submittedName>
</protein>
<evidence type="ECO:0000259" key="5">
    <source>
        <dbReference type="Pfam" id="PF13966"/>
    </source>
</evidence>
<dbReference type="Gene3D" id="3.40.50.300">
    <property type="entry name" value="P-loop containing nucleotide triphosphate hydrolases"/>
    <property type="match status" value="1"/>
</dbReference>
<dbReference type="InterPro" id="IPR026960">
    <property type="entry name" value="RVT-Znf"/>
</dbReference>
<feature type="region of interest" description="Disordered" evidence="3">
    <location>
        <begin position="626"/>
        <end position="646"/>
    </location>
</feature>
<dbReference type="InterPro" id="IPR002156">
    <property type="entry name" value="RNaseH_domain"/>
</dbReference>
<dbReference type="PANTHER" id="PTHR45644:SF39">
    <property type="entry name" value="AAA-TYPE ATPASE FAMILY PROTEIN-RELATED"/>
    <property type="match status" value="1"/>
</dbReference>
<dbReference type="InterPro" id="IPR051701">
    <property type="entry name" value="Mito_OM_Translocase_MSP1"/>
</dbReference>
<dbReference type="Proteomes" id="UP001187192">
    <property type="component" value="Unassembled WGS sequence"/>
</dbReference>
<dbReference type="SUPFAM" id="SSF53098">
    <property type="entry name" value="Ribonuclease H-like"/>
    <property type="match status" value="1"/>
</dbReference>
<feature type="region of interest" description="Disordered" evidence="3">
    <location>
        <begin position="671"/>
        <end position="708"/>
    </location>
</feature>
<dbReference type="CDD" id="cd06222">
    <property type="entry name" value="RNase_H_like"/>
    <property type="match status" value="1"/>
</dbReference>
<evidence type="ECO:0000313" key="7">
    <source>
        <dbReference type="Proteomes" id="UP001187192"/>
    </source>
</evidence>
<accession>A0AA88J2M1</accession>
<dbReference type="GO" id="GO:0005524">
    <property type="term" value="F:ATP binding"/>
    <property type="evidence" value="ECO:0007669"/>
    <property type="project" value="UniProtKB-KW"/>
</dbReference>
<dbReference type="Gene3D" id="1.10.8.60">
    <property type="match status" value="1"/>
</dbReference>
<sequence length="731" mass="81732">MKDREHVLALAATNRPFDLDEAVIQRLPRRLMVNLLDAPDRANILKVILAKEDLFPNVDCDTIASMTDGYSGSDLKEHVAALAEGQPALALSGSAYFRYAHEWTPRSQSSPEIKRFVFLPDRIWPLGCRDSKRRLRDFVDRSPPRKLVWEVSPEGNGEAWRMPRRRSAQRIASNREGSEEIGWSRNGEAARLARALLLQTMPSRKKEYKRKAGGFRFEPLWAKNEECPKIVEELWQNLHFDGSPNRLVAGLTSCAETLRRWGLRKFEGGEHLKVADLMVEGCRVWNKGKIDDTLWPIDQELIKGIPLGNGEGGDKWVWHFDSKGLYKVRSGYMAIMDFKHLESSSNANTDITWWRNMWSLPLPSKARLFVWRAFHEIIPTMASLGYRDIDCDVVCLRCKDKMESISHAILDCPTSQAVWKFSRFWKVVENRRDFPFADFLRIVKSEIPLEDFALVCWLAWKLWCERNKVVHRGENNNTEDILDLGIASFGEWQALHQVPVQSQVVGSDVWLSPQSGYLKLNVDASVSPESDHIGIGAVIRDEKGIILGAMAKSVKGTFSPFLAECIALREGLMMAKELESVTLVVETDAINVVSAVSDNTEFSLEGPILEDVKQLLAQLWNPGQQFGSEPPVGAAAEPPAGEQPAADARAIDAGARDSGGAAGGKAERLGLLEAGGDPRRHLELRLRRGGGGGGTGPQHPRVAGDAAEAVGCRLRSAVRRRAEWKNRKKKG</sequence>
<evidence type="ECO:0000256" key="1">
    <source>
        <dbReference type="ARBA" id="ARBA00022741"/>
    </source>
</evidence>
<feature type="compositionally biased region" description="Basic and acidic residues" evidence="3">
    <location>
        <begin position="671"/>
        <end position="686"/>
    </location>
</feature>
<comment type="caution">
    <text evidence="6">The sequence shown here is derived from an EMBL/GenBank/DDBJ whole genome shotgun (WGS) entry which is preliminary data.</text>
</comment>
<dbReference type="InterPro" id="IPR012337">
    <property type="entry name" value="RNaseH-like_sf"/>
</dbReference>
<gene>
    <name evidence="6" type="ORF">TIFTF001_029263</name>
</gene>
<dbReference type="Gene3D" id="3.30.420.10">
    <property type="entry name" value="Ribonuclease H-like superfamily/Ribonuclease H"/>
    <property type="match status" value="1"/>
</dbReference>
<dbReference type="GO" id="GO:0005741">
    <property type="term" value="C:mitochondrial outer membrane"/>
    <property type="evidence" value="ECO:0007669"/>
    <property type="project" value="TreeGrafter"/>
</dbReference>
<dbReference type="PANTHER" id="PTHR45644">
    <property type="entry name" value="AAA ATPASE, PUTATIVE (AFU_ORTHOLOGUE AFUA_2G12920)-RELATED-RELATED"/>
    <property type="match status" value="1"/>
</dbReference>
<evidence type="ECO:0000256" key="2">
    <source>
        <dbReference type="ARBA" id="ARBA00022840"/>
    </source>
</evidence>
<keyword evidence="7" id="KW-1185">Reference proteome</keyword>
<organism evidence="6 7">
    <name type="scientific">Ficus carica</name>
    <name type="common">Common fig</name>
    <dbReference type="NCBI Taxonomy" id="3494"/>
    <lineage>
        <taxon>Eukaryota</taxon>
        <taxon>Viridiplantae</taxon>
        <taxon>Streptophyta</taxon>
        <taxon>Embryophyta</taxon>
        <taxon>Tracheophyta</taxon>
        <taxon>Spermatophyta</taxon>
        <taxon>Magnoliopsida</taxon>
        <taxon>eudicotyledons</taxon>
        <taxon>Gunneridae</taxon>
        <taxon>Pentapetalae</taxon>
        <taxon>rosids</taxon>
        <taxon>fabids</taxon>
        <taxon>Rosales</taxon>
        <taxon>Moraceae</taxon>
        <taxon>Ficeae</taxon>
        <taxon>Ficus</taxon>
    </lineage>
</organism>
<dbReference type="Pfam" id="PF13456">
    <property type="entry name" value="RVT_3"/>
    <property type="match status" value="1"/>
</dbReference>
<keyword evidence="2" id="KW-0067">ATP-binding</keyword>
<keyword evidence="1" id="KW-0547">Nucleotide-binding</keyword>
<feature type="domain" description="RNase H type-1" evidence="4">
    <location>
        <begin position="521"/>
        <end position="621"/>
    </location>
</feature>
<dbReference type="GO" id="GO:0003676">
    <property type="term" value="F:nucleic acid binding"/>
    <property type="evidence" value="ECO:0007669"/>
    <property type="project" value="InterPro"/>
</dbReference>
<dbReference type="AlphaFoldDB" id="A0AA88J2M1"/>
<feature type="domain" description="Reverse transcriptase zinc-binding" evidence="5">
    <location>
        <begin position="345"/>
        <end position="419"/>
    </location>
</feature>
<evidence type="ECO:0000313" key="6">
    <source>
        <dbReference type="EMBL" id="GMN60172.1"/>
    </source>
</evidence>